<comment type="caution">
    <text evidence="3">The sequence shown here is derived from an EMBL/GenBank/DDBJ whole genome shotgun (WGS) entry which is preliminary data.</text>
</comment>
<keyword evidence="2" id="KW-0812">Transmembrane</keyword>
<dbReference type="InterPro" id="IPR000560">
    <property type="entry name" value="His_Pase_clade-2"/>
</dbReference>
<reference evidence="3 4" key="1">
    <citation type="journal article" date="2020" name="ISME J.">
        <title>Uncovering the hidden diversity of litter-decomposition mechanisms in mushroom-forming fungi.</title>
        <authorList>
            <person name="Floudas D."/>
            <person name="Bentzer J."/>
            <person name="Ahren D."/>
            <person name="Johansson T."/>
            <person name="Persson P."/>
            <person name="Tunlid A."/>
        </authorList>
    </citation>
    <scope>NUCLEOTIDE SEQUENCE [LARGE SCALE GENOMIC DNA]</scope>
    <source>
        <strain evidence="3 4">CBS 101986</strain>
    </source>
</reference>
<dbReference type="AlphaFoldDB" id="A0A8H5B209"/>
<evidence type="ECO:0000256" key="1">
    <source>
        <dbReference type="ARBA" id="ARBA00005375"/>
    </source>
</evidence>
<proteinExistence type="inferred from homology"/>
<keyword evidence="2" id="KW-0472">Membrane</keyword>
<accession>A0A8H5B209</accession>
<comment type="similarity">
    <text evidence="1">Belongs to the histidine acid phosphatase family.</text>
</comment>
<protein>
    <recommendedName>
        <fullName evidence="5">Phosphoglycerate mutase-like protein</fullName>
    </recommendedName>
</protein>
<dbReference type="PANTHER" id="PTHR11567:SF142">
    <property type="entry name" value="PHOSPHOGLYCERATE MUTASE-LIKE PROTEIN"/>
    <property type="match status" value="1"/>
</dbReference>
<dbReference type="InterPro" id="IPR029033">
    <property type="entry name" value="His_PPase_superfam"/>
</dbReference>
<evidence type="ECO:0008006" key="5">
    <source>
        <dbReference type="Google" id="ProtNLM"/>
    </source>
</evidence>
<dbReference type="Pfam" id="PF00328">
    <property type="entry name" value="His_Phos_2"/>
    <property type="match status" value="1"/>
</dbReference>
<dbReference type="InterPro" id="IPR050645">
    <property type="entry name" value="Histidine_acid_phosphatase"/>
</dbReference>
<dbReference type="Proteomes" id="UP000567179">
    <property type="component" value="Unassembled WGS sequence"/>
</dbReference>
<dbReference type="Gene3D" id="3.40.50.1240">
    <property type="entry name" value="Phosphoglycerate mutase-like"/>
    <property type="match status" value="1"/>
</dbReference>
<keyword evidence="2" id="KW-1133">Transmembrane helix</keyword>
<name>A0A8H5B209_9AGAR</name>
<gene>
    <name evidence="3" type="ORF">D9619_007012</name>
</gene>
<keyword evidence="4" id="KW-1185">Reference proteome</keyword>
<organism evidence="3 4">
    <name type="scientific">Psilocybe cf. subviscida</name>
    <dbReference type="NCBI Taxonomy" id="2480587"/>
    <lineage>
        <taxon>Eukaryota</taxon>
        <taxon>Fungi</taxon>
        <taxon>Dikarya</taxon>
        <taxon>Basidiomycota</taxon>
        <taxon>Agaricomycotina</taxon>
        <taxon>Agaricomycetes</taxon>
        <taxon>Agaricomycetidae</taxon>
        <taxon>Agaricales</taxon>
        <taxon>Agaricineae</taxon>
        <taxon>Strophariaceae</taxon>
        <taxon>Psilocybe</taxon>
    </lineage>
</organism>
<dbReference type="GO" id="GO:0016791">
    <property type="term" value="F:phosphatase activity"/>
    <property type="evidence" value="ECO:0007669"/>
    <property type="project" value="TreeGrafter"/>
</dbReference>
<evidence type="ECO:0000313" key="3">
    <source>
        <dbReference type="EMBL" id="KAF5315099.1"/>
    </source>
</evidence>
<evidence type="ECO:0000313" key="4">
    <source>
        <dbReference type="Proteomes" id="UP000567179"/>
    </source>
</evidence>
<dbReference type="OrthoDB" id="258392at2759"/>
<dbReference type="EMBL" id="JAACJJ010000043">
    <property type="protein sequence ID" value="KAF5315099.1"/>
    <property type="molecule type" value="Genomic_DNA"/>
</dbReference>
<evidence type="ECO:0000256" key="2">
    <source>
        <dbReference type="SAM" id="Phobius"/>
    </source>
</evidence>
<dbReference type="SUPFAM" id="SSF53254">
    <property type="entry name" value="Phosphoglycerate mutase-like"/>
    <property type="match status" value="1"/>
</dbReference>
<dbReference type="PANTHER" id="PTHR11567">
    <property type="entry name" value="ACID PHOSPHATASE-RELATED"/>
    <property type="match status" value="1"/>
</dbReference>
<sequence>MSTTSTDQGKMLGVVVMVRHGDRQGFYQDPSTYTPSNTAITPLGNLESFNLGQLVRSIYLNESSSSFIAGVNNSIVQDGQVQVRADGGGERGVIFNSAVSMLQGLWPPNANYKSVQADGTTAQGPLNGYQTVPIESVEPDNDVSLEGWTSCNTFNTATNAFYNSQEFKQVAAENADFLSQLPQYLDGRPATLENMWNIFDYLNVQFIHNATFATALPPTFREQARALANFHERGVFSSPQPDGIGNIAGHTVLPSIIQGLQNIIDPTNQQKFMLQAMSYKPFISLFNMTGVAEVNPQLSGIVEYASAVALEVRQPSTGGEPVIRFMFKNGTNDDAFVRYSFMNSTSDVPVSTFINTLQPFAFSDLPTWCQKCSNTKDRGCANIGITSSPVTMVIGSHDMVGPVGAGFIGASVTLVVMLAALAVLSFTGFLSFGRKEKSRARIGSESGSEYEK</sequence>
<feature type="transmembrane region" description="Helical" evidence="2">
    <location>
        <begin position="407"/>
        <end position="432"/>
    </location>
</feature>